<evidence type="ECO:0000256" key="2">
    <source>
        <dbReference type="SAM" id="Phobius"/>
    </source>
</evidence>
<dbReference type="CDD" id="cd14424">
    <property type="entry name" value="CUE_Cue1p_like"/>
    <property type="match status" value="1"/>
</dbReference>
<reference evidence="3 4" key="1">
    <citation type="submission" date="2016-06" db="EMBL/GenBank/DDBJ databases">
        <title>Evolution of pathogenesis and genome organization in the Tremellales.</title>
        <authorList>
            <person name="Cuomo C."/>
            <person name="Litvintseva A."/>
            <person name="Heitman J."/>
            <person name="Chen Y."/>
            <person name="Sun S."/>
            <person name="Springer D."/>
            <person name="Dromer F."/>
            <person name="Young S."/>
            <person name="Zeng Q."/>
            <person name="Chapman S."/>
            <person name="Gujja S."/>
            <person name="Saif S."/>
            <person name="Birren B."/>
        </authorList>
    </citation>
    <scope>NUCLEOTIDE SEQUENCE [LARGE SCALE GENOMIC DNA]</scope>
    <source>
        <strain evidence="3 4">ATCC 28783</strain>
    </source>
</reference>
<evidence type="ECO:0000313" key="4">
    <source>
        <dbReference type="Proteomes" id="UP000289152"/>
    </source>
</evidence>
<proteinExistence type="predicted"/>
<feature type="compositionally biased region" description="Basic and acidic residues" evidence="1">
    <location>
        <begin position="164"/>
        <end position="179"/>
    </location>
</feature>
<dbReference type="InParanoid" id="A0A4Q1BTN6"/>
<feature type="region of interest" description="Disordered" evidence="1">
    <location>
        <begin position="129"/>
        <end position="179"/>
    </location>
</feature>
<dbReference type="Gene3D" id="1.10.8.10">
    <property type="entry name" value="DNA helicase RuvA subunit, C-terminal domain"/>
    <property type="match status" value="1"/>
</dbReference>
<dbReference type="OrthoDB" id="3824970at2759"/>
<dbReference type="Proteomes" id="UP000289152">
    <property type="component" value="Unassembled WGS sequence"/>
</dbReference>
<keyword evidence="2" id="KW-1133">Transmembrane helix</keyword>
<sequence length="198" mass="22122">MSTEDIISSLFVVALLAIFIRWWSKPKTPAQTQATRNVTPAMVESVHSTFPHIQKKDIIWSLSKTDSAQATSEEILEKGFLPSAPASFQPPPSLLPLDPNPVHVATQKIAENHKTPSLIEKYGLASRLPSRKGKEKADLSPVMENGNEKGVEAGAGMGMGVGGKWEDTREKRERELRERKERMILEARRRLLESQSRQ</sequence>
<dbReference type="VEuPathDB" id="FungiDB:TREMEDRAFT_74035"/>
<dbReference type="AlphaFoldDB" id="A0A4Q1BTN6"/>
<keyword evidence="2" id="KW-0812">Transmembrane</keyword>
<keyword evidence="4" id="KW-1185">Reference proteome</keyword>
<feature type="compositionally biased region" description="Gly residues" evidence="1">
    <location>
        <begin position="153"/>
        <end position="163"/>
    </location>
</feature>
<keyword evidence="2" id="KW-0472">Membrane</keyword>
<dbReference type="STRING" id="5217.A0A4Q1BTN6"/>
<name>A0A4Q1BTN6_TREME</name>
<gene>
    <name evidence="3" type="ORF">M231_01350</name>
</gene>
<accession>A0A4Q1BTN6</accession>
<evidence type="ECO:0000256" key="1">
    <source>
        <dbReference type="SAM" id="MobiDB-lite"/>
    </source>
</evidence>
<feature type="transmembrane region" description="Helical" evidence="2">
    <location>
        <begin position="6"/>
        <end position="23"/>
    </location>
</feature>
<dbReference type="EMBL" id="SDIL01000009">
    <property type="protein sequence ID" value="RXK41444.1"/>
    <property type="molecule type" value="Genomic_DNA"/>
</dbReference>
<evidence type="ECO:0008006" key="5">
    <source>
        <dbReference type="Google" id="ProtNLM"/>
    </source>
</evidence>
<organism evidence="3 4">
    <name type="scientific">Tremella mesenterica</name>
    <name type="common">Jelly fungus</name>
    <dbReference type="NCBI Taxonomy" id="5217"/>
    <lineage>
        <taxon>Eukaryota</taxon>
        <taxon>Fungi</taxon>
        <taxon>Dikarya</taxon>
        <taxon>Basidiomycota</taxon>
        <taxon>Agaricomycotina</taxon>
        <taxon>Tremellomycetes</taxon>
        <taxon>Tremellales</taxon>
        <taxon>Tremellaceae</taxon>
        <taxon>Tremella</taxon>
    </lineage>
</organism>
<comment type="caution">
    <text evidence="3">The sequence shown here is derived from an EMBL/GenBank/DDBJ whole genome shotgun (WGS) entry which is preliminary data.</text>
</comment>
<protein>
    <recommendedName>
        <fullName evidence="5">CUE domain-containing protein</fullName>
    </recommendedName>
</protein>
<evidence type="ECO:0000313" key="3">
    <source>
        <dbReference type="EMBL" id="RXK41444.1"/>
    </source>
</evidence>